<dbReference type="GO" id="GO:0005886">
    <property type="term" value="C:plasma membrane"/>
    <property type="evidence" value="ECO:0007669"/>
    <property type="project" value="UniProtKB-SubCell"/>
</dbReference>
<name>A0AAJ2KT85_ALKPS</name>
<dbReference type="RefSeq" id="WP_323466038.1">
    <property type="nucleotide sequence ID" value="NZ_CP144224.1"/>
</dbReference>
<evidence type="ECO:0000313" key="7">
    <source>
        <dbReference type="Proteomes" id="UP001285636"/>
    </source>
</evidence>
<evidence type="ECO:0000256" key="2">
    <source>
        <dbReference type="ARBA" id="ARBA00005278"/>
    </source>
</evidence>
<dbReference type="EMBL" id="JAWJAY010000001">
    <property type="protein sequence ID" value="MDV2884561.1"/>
    <property type="molecule type" value="Genomic_DNA"/>
</dbReference>
<evidence type="ECO:0000256" key="5">
    <source>
        <dbReference type="SAM" id="Phobius"/>
    </source>
</evidence>
<accession>A0AAJ2KT85</accession>
<gene>
    <name evidence="6" type="ORF">RYX45_05180</name>
</gene>
<evidence type="ECO:0000313" key="6">
    <source>
        <dbReference type="EMBL" id="MDV2884561.1"/>
    </source>
</evidence>
<dbReference type="GO" id="GO:0009847">
    <property type="term" value="P:spore germination"/>
    <property type="evidence" value="ECO:0007669"/>
    <property type="project" value="UniProtKB-UniRule"/>
</dbReference>
<dbReference type="Pfam" id="PF03323">
    <property type="entry name" value="GerA"/>
    <property type="match status" value="1"/>
</dbReference>
<sequence length="484" mass="54222">MMRDQKAVTDKNILDQALKEGQLKEENLKAVFEGSADIMFISSEPSESVLAFYCEGMTDTSQYNEYFNDLLTYITEDCPKNLKSDLPPIRKLTAFADMMRSVFSGFLLFHKYGDTCFYAVDIAKLPQRTPEESKTEISLKGPRDGFTEDLPVNISLIRKRLKTETLNNETFELGSLSHTKVSLLYLKGKANTKALDEIRSRLEKLETESVTSSGQLEQWLSDRTFSLFPHFDYITRPDFAIECMLRGRFVLVVDGNPSVLIGPTNLFLLLKSPEDVHFPYFIVAFQRLLRIIGLLTAIFLPAAYIAITNVNVDQLPFALLATIVVSREGLPLSLPIEALLILILFELLREAGIRMPTAVGQTISIVGGLIIGDAAIRAGLTSPTLLVVVAVAAVATYTLVNQSLTGTVTILRIYSLLLATYFGVYGFVLSFLSILMYLSQLESFKLSYLEPVVSLNYKEFLAAFLINPFNRKRFTAPMVSKRRK</sequence>
<dbReference type="AlphaFoldDB" id="A0AAJ2KT85"/>
<dbReference type="Proteomes" id="UP001285636">
    <property type="component" value="Unassembled WGS sequence"/>
</dbReference>
<feature type="transmembrane region" description="Helical" evidence="5">
    <location>
        <begin position="288"/>
        <end position="307"/>
    </location>
</feature>
<proteinExistence type="inferred from homology"/>
<keyword evidence="5" id="KW-1133">Transmembrane helix</keyword>
<reference evidence="6" key="1">
    <citation type="submission" date="2023-10" db="EMBL/GenBank/DDBJ databases">
        <title>Screening of Alkalihalophilus pseudofirmusBZ-TG-HK211 and Its Alleviation of Salt Stress on Rapeseed Growth.</title>
        <authorList>
            <person name="Zhao B."/>
            <person name="Guo T."/>
        </authorList>
    </citation>
    <scope>NUCLEOTIDE SEQUENCE</scope>
    <source>
        <strain evidence="6">BZ-TG-HK211</strain>
    </source>
</reference>
<keyword evidence="5" id="KW-0812">Transmembrane</keyword>
<evidence type="ECO:0000256" key="3">
    <source>
        <dbReference type="ARBA" id="ARBA00023136"/>
    </source>
</evidence>
<dbReference type="PANTHER" id="PTHR22550:SF5">
    <property type="entry name" value="LEUCINE ZIPPER PROTEIN 4"/>
    <property type="match status" value="1"/>
</dbReference>
<evidence type="ECO:0000256" key="1">
    <source>
        <dbReference type="ARBA" id="ARBA00004141"/>
    </source>
</evidence>
<feature type="transmembrane region" description="Helical" evidence="5">
    <location>
        <begin position="382"/>
        <end position="401"/>
    </location>
</feature>
<keyword evidence="3 4" id="KW-0472">Membrane</keyword>
<dbReference type="PANTHER" id="PTHR22550">
    <property type="entry name" value="SPORE GERMINATION PROTEIN"/>
    <property type="match status" value="1"/>
</dbReference>
<feature type="transmembrane region" description="Helical" evidence="5">
    <location>
        <begin position="413"/>
        <end position="438"/>
    </location>
</feature>
<evidence type="ECO:0000256" key="4">
    <source>
        <dbReference type="PIRNR" id="PIRNR005690"/>
    </source>
</evidence>
<comment type="subcellular location">
    <subcellularLocation>
        <location evidence="4">Cell membrane</location>
    </subcellularLocation>
    <subcellularLocation>
        <location evidence="1">Membrane</location>
        <topology evidence="1">Multi-pass membrane protein</topology>
    </subcellularLocation>
</comment>
<dbReference type="InterPro" id="IPR050768">
    <property type="entry name" value="UPF0353/GerABKA_families"/>
</dbReference>
<organism evidence="6 7">
    <name type="scientific">Alkalihalophilus pseudofirmus</name>
    <name type="common">Bacillus pseudofirmus</name>
    <dbReference type="NCBI Taxonomy" id="79885"/>
    <lineage>
        <taxon>Bacteria</taxon>
        <taxon>Bacillati</taxon>
        <taxon>Bacillota</taxon>
        <taxon>Bacilli</taxon>
        <taxon>Bacillales</taxon>
        <taxon>Bacillaceae</taxon>
        <taxon>Alkalihalophilus</taxon>
    </lineage>
</organism>
<dbReference type="InterPro" id="IPR004995">
    <property type="entry name" value="Spore_Ger"/>
</dbReference>
<dbReference type="PIRSF" id="PIRSF005690">
    <property type="entry name" value="GerBA"/>
    <property type="match status" value="1"/>
</dbReference>
<comment type="caution">
    <text evidence="6">The sequence shown here is derived from an EMBL/GenBank/DDBJ whole genome shotgun (WGS) entry which is preliminary data.</text>
</comment>
<comment type="similarity">
    <text evidence="2 4">Belongs to the GerABKA family.</text>
</comment>
<protein>
    <submittedName>
        <fullName evidence="6">Spore germination protein</fullName>
    </submittedName>
</protein>